<proteinExistence type="predicted"/>
<dbReference type="RefSeq" id="WP_209945215.1">
    <property type="nucleotide sequence ID" value="NZ_JAFICZ010000001.1"/>
</dbReference>
<evidence type="ECO:0000313" key="2">
    <source>
        <dbReference type="Proteomes" id="UP000673383"/>
    </source>
</evidence>
<name>A0A8I2C701_BRAEL</name>
<evidence type="ECO:0000313" key="1">
    <source>
        <dbReference type="EMBL" id="MBP1297459.1"/>
    </source>
</evidence>
<dbReference type="AlphaFoldDB" id="A0A8I2C701"/>
<sequence length="114" mass="12408">MSPVISVPGQNIDNRSRLSGMQKRILVYLASTGQPHGDRIGHLPRTGDVVDQLGMRRDKAGFASVSRSLSRLNAAGLIDAYYPCLATRGMGAHWALSVSNVWTPDFVNTEEVRA</sequence>
<gene>
    <name evidence="1" type="ORF">JOH49_007212</name>
</gene>
<organism evidence="1 2">
    <name type="scientific">Bradyrhizobium elkanii</name>
    <dbReference type="NCBI Taxonomy" id="29448"/>
    <lineage>
        <taxon>Bacteria</taxon>
        <taxon>Pseudomonadati</taxon>
        <taxon>Pseudomonadota</taxon>
        <taxon>Alphaproteobacteria</taxon>
        <taxon>Hyphomicrobiales</taxon>
        <taxon>Nitrobacteraceae</taxon>
        <taxon>Bradyrhizobium</taxon>
    </lineage>
</organism>
<dbReference type="EMBL" id="JAFICZ010000001">
    <property type="protein sequence ID" value="MBP1297459.1"/>
    <property type="molecule type" value="Genomic_DNA"/>
</dbReference>
<protein>
    <submittedName>
        <fullName evidence="1">Uncharacterized protein</fullName>
    </submittedName>
</protein>
<dbReference type="Proteomes" id="UP000673383">
    <property type="component" value="Unassembled WGS sequence"/>
</dbReference>
<comment type="caution">
    <text evidence="1">The sequence shown here is derived from an EMBL/GenBank/DDBJ whole genome shotgun (WGS) entry which is preliminary data.</text>
</comment>
<accession>A0A8I2C701</accession>
<reference evidence="1" key="1">
    <citation type="submission" date="2021-02" db="EMBL/GenBank/DDBJ databases">
        <title>Genomic Encyclopedia of Type Strains, Phase IV (KMG-V): Genome sequencing to study the core and pangenomes of soil and plant-associated prokaryotes.</title>
        <authorList>
            <person name="Whitman W."/>
        </authorList>
    </citation>
    <scope>NUCLEOTIDE SEQUENCE</scope>
    <source>
        <strain evidence="1">USDA 406</strain>
    </source>
</reference>